<proteinExistence type="predicted"/>
<dbReference type="InterPro" id="IPR050782">
    <property type="entry name" value="PP1_regulatory_subunit_3"/>
</dbReference>
<dbReference type="Proteomes" id="UP000677305">
    <property type="component" value="Chromosome"/>
</dbReference>
<evidence type="ECO:0000313" key="3">
    <source>
        <dbReference type="Proteomes" id="UP000677305"/>
    </source>
</evidence>
<dbReference type="KEGG" id="vgu:HYG85_15905"/>
<sequence length="268" mass="30854">MKKKLFRNLVAFIFCFMLILNINGSSILAQTPNVELYSAKMETTYADTGRMTGYYASGYIYVKNLNINKNVTIHYTYDGYNWYDQSASYYKTLSDGSEVWSFTTPHESYTPAHQYTYNCRFAIKYEVNGNTYWDNNNGNDYFLQCSSTSFNSPYALSKSVVMLDKTGRSYNSIYGSIFMKNLAYDKVVKVRYTTDNWQTYHDVDASYNCNLGNNVELWLFNTINDGSTIPWSCGGEYAVSYTVNGVTYWDNNFGDNYSFSPTQDPNLP</sequence>
<dbReference type="GO" id="GO:0000164">
    <property type="term" value="C:protein phosphatase type 1 complex"/>
    <property type="evidence" value="ECO:0007669"/>
    <property type="project" value="TreeGrafter"/>
</dbReference>
<dbReference type="InterPro" id="IPR005036">
    <property type="entry name" value="CBM21_dom"/>
</dbReference>
<gene>
    <name evidence="2" type="ORF">HYG85_15905</name>
</gene>
<dbReference type="Gene3D" id="2.60.40.2440">
    <property type="entry name" value="Carbohydrate binding type-21 domain"/>
    <property type="match status" value="2"/>
</dbReference>
<dbReference type="PANTHER" id="PTHR12307">
    <property type="entry name" value="PROTEIN PHOSPHATASE 1 REGULATORY SUBUNIT"/>
    <property type="match status" value="1"/>
</dbReference>
<organism evidence="2 3">
    <name type="scientific">Vallitalea guaymasensis</name>
    <dbReference type="NCBI Taxonomy" id="1185412"/>
    <lineage>
        <taxon>Bacteria</taxon>
        <taxon>Bacillati</taxon>
        <taxon>Bacillota</taxon>
        <taxon>Clostridia</taxon>
        <taxon>Lachnospirales</taxon>
        <taxon>Vallitaleaceae</taxon>
        <taxon>Vallitalea</taxon>
    </lineage>
</organism>
<dbReference type="GO" id="GO:0008157">
    <property type="term" value="F:protein phosphatase 1 binding"/>
    <property type="evidence" value="ECO:0007669"/>
    <property type="project" value="TreeGrafter"/>
</dbReference>
<dbReference type="AlphaFoldDB" id="A0A8J8MCI2"/>
<feature type="domain" description="CBM21" evidence="1">
    <location>
        <begin position="152"/>
        <end position="260"/>
    </location>
</feature>
<keyword evidence="3" id="KW-1185">Reference proteome</keyword>
<dbReference type="PROSITE" id="PS51159">
    <property type="entry name" value="CBM21"/>
    <property type="match status" value="2"/>
</dbReference>
<dbReference type="InterPro" id="IPR038175">
    <property type="entry name" value="CBM21_dom_sf"/>
</dbReference>
<reference evidence="2 3" key="1">
    <citation type="submission" date="2020-07" db="EMBL/GenBank/DDBJ databases">
        <title>Vallitalea guaymasensis genome.</title>
        <authorList>
            <person name="Postec A."/>
        </authorList>
    </citation>
    <scope>NUCLEOTIDE SEQUENCE [LARGE SCALE GENOMIC DNA]</scope>
    <source>
        <strain evidence="2 3">Ra1766G1</strain>
    </source>
</reference>
<dbReference type="RefSeq" id="WP_212690481.1">
    <property type="nucleotide sequence ID" value="NZ_CP058561.1"/>
</dbReference>
<feature type="domain" description="CBM21" evidence="1">
    <location>
        <begin position="33"/>
        <end position="144"/>
    </location>
</feature>
<accession>A0A8J8MCI2</accession>
<name>A0A8J8MCI2_9FIRM</name>
<protein>
    <submittedName>
        <fullName evidence="2">Glycogen-binding protein</fullName>
    </submittedName>
</protein>
<evidence type="ECO:0000313" key="2">
    <source>
        <dbReference type="EMBL" id="QUH30304.1"/>
    </source>
</evidence>
<dbReference type="PANTHER" id="PTHR12307:SF36">
    <property type="entry name" value="GLYCOGEN-BINDING SUBUNIT 76A"/>
    <property type="match status" value="1"/>
</dbReference>
<evidence type="ECO:0000259" key="1">
    <source>
        <dbReference type="PROSITE" id="PS51159"/>
    </source>
</evidence>
<dbReference type="EMBL" id="CP058561">
    <property type="protein sequence ID" value="QUH30304.1"/>
    <property type="molecule type" value="Genomic_DNA"/>
</dbReference>
<dbReference type="Pfam" id="PF03370">
    <property type="entry name" value="CBM_21"/>
    <property type="match status" value="2"/>
</dbReference>